<proteinExistence type="predicted"/>
<name>A0ABV9DGY5_9BACI</name>
<evidence type="ECO:0000313" key="5">
    <source>
        <dbReference type="Proteomes" id="UP001595989"/>
    </source>
</evidence>
<evidence type="ECO:0000313" key="4">
    <source>
        <dbReference type="EMBL" id="MFC4558011.1"/>
    </source>
</evidence>
<dbReference type="PANTHER" id="PTHR46401">
    <property type="entry name" value="GLYCOSYLTRANSFERASE WBBK-RELATED"/>
    <property type="match status" value="1"/>
</dbReference>
<dbReference type="EC" id="2.4.-.-" evidence="4"/>
<keyword evidence="4" id="KW-0328">Glycosyltransferase</keyword>
<dbReference type="InterPro" id="IPR001296">
    <property type="entry name" value="Glyco_trans_1"/>
</dbReference>
<sequence>MRNKTLFISNMYPGKKNPSFGVFVKNQIDLLNAKGVKGDNIVISDDKSGKFNVLKKYGVWFAKSLYSLLFNYKKYNLVHAHYVFPSGLIALLFKKVRNIPYVVTAHGGDIDRMPYKNKVIFMITEKILKEADAVIAVGEKLKEDIVKNFHIDSNNIYVLNMGVNRDVFIPFDQDQMRKQLGLATDTKRLLFVGNIIRAKGIDELIKAFANLKKSFDDLQLDIIGAQKDPQYIQEVHNLIERLDVEDISIHPPKGQKEIASWMAAADAFILPSHIEGFGLVALEALSTNTPVVGSDVGGLSYLLRNDVGILVEPKSEDSLKEGIKKILESDKIKTMLIKNGENKAEEFDQEVIIQSIVNIYKNIEERHYE</sequence>
<evidence type="ECO:0000256" key="1">
    <source>
        <dbReference type="ARBA" id="ARBA00022679"/>
    </source>
</evidence>
<dbReference type="Proteomes" id="UP001595989">
    <property type="component" value="Unassembled WGS sequence"/>
</dbReference>
<gene>
    <name evidence="4" type="ORF">ACFO3D_07295</name>
</gene>
<dbReference type="EMBL" id="JBHSFU010000004">
    <property type="protein sequence ID" value="MFC4558011.1"/>
    <property type="molecule type" value="Genomic_DNA"/>
</dbReference>
<evidence type="ECO:0000259" key="2">
    <source>
        <dbReference type="Pfam" id="PF00534"/>
    </source>
</evidence>
<dbReference type="Gene3D" id="3.40.50.2000">
    <property type="entry name" value="Glycogen Phosphorylase B"/>
    <property type="match status" value="2"/>
</dbReference>
<dbReference type="RefSeq" id="WP_390294292.1">
    <property type="nucleotide sequence ID" value="NZ_JBHSFU010000004.1"/>
</dbReference>
<dbReference type="SUPFAM" id="SSF53756">
    <property type="entry name" value="UDP-Glycosyltransferase/glycogen phosphorylase"/>
    <property type="match status" value="1"/>
</dbReference>
<dbReference type="Pfam" id="PF13439">
    <property type="entry name" value="Glyco_transf_4"/>
    <property type="match status" value="1"/>
</dbReference>
<dbReference type="InterPro" id="IPR028098">
    <property type="entry name" value="Glyco_trans_4-like_N"/>
</dbReference>
<comment type="caution">
    <text evidence="4">The sequence shown here is derived from an EMBL/GenBank/DDBJ whole genome shotgun (WGS) entry which is preliminary data.</text>
</comment>
<protein>
    <submittedName>
        <fullName evidence="4">Glycosyltransferase</fullName>
        <ecNumber evidence="4">2.4.-.-</ecNumber>
    </submittedName>
</protein>
<dbReference type="Pfam" id="PF00534">
    <property type="entry name" value="Glycos_transf_1"/>
    <property type="match status" value="1"/>
</dbReference>
<evidence type="ECO:0000259" key="3">
    <source>
        <dbReference type="Pfam" id="PF13439"/>
    </source>
</evidence>
<dbReference type="GO" id="GO:0016757">
    <property type="term" value="F:glycosyltransferase activity"/>
    <property type="evidence" value="ECO:0007669"/>
    <property type="project" value="UniProtKB-KW"/>
</dbReference>
<accession>A0ABV9DGY5</accession>
<feature type="domain" description="Glycosyl transferase family 1" evidence="2">
    <location>
        <begin position="172"/>
        <end position="342"/>
    </location>
</feature>
<keyword evidence="5" id="KW-1185">Reference proteome</keyword>
<dbReference type="PANTHER" id="PTHR46401:SF2">
    <property type="entry name" value="GLYCOSYLTRANSFERASE WBBK-RELATED"/>
    <property type="match status" value="1"/>
</dbReference>
<organism evidence="4 5">
    <name type="scientific">Virgibacillus kekensis</name>
    <dbReference type="NCBI Taxonomy" id="202261"/>
    <lineage>
        <taxon>Bacteria</taxon>
        <taxon>Bacillati</taxon>
        <taxon>Bacillota</taxon>
        <taxon>Bacilli</taxon>
        <taxon>Bacillales</taxon>
        <taxon>Bacillaceae</taxon>
        <taxon>Virgibacillus</taxon>
    </lineage>
</organism>
<keyword evidence="1 4" id="KW-0808">Transferase</keyword>
<reference evidence="5" key="1">
    <citation type="journal article" date="2019" name="Int. J. Syst. Evol. Microbiol.">
        <title>The Global Catalogue of Microorganisms (GCM) 10K type strain sequencing project: providing services to taxonomists for standard genome sequencing and annotation.</title>
        <authorList>
            <consortium name="The Broad Institute Genomics Platform"/>
            <consortium name="The Broad Institute Genome Sequencing Center for Infectious Disease"/>
            <person name="Wu L."/>
            <person name="Ma J."/>
        </authorList>
    </citation>
    <scope>NUCLEOTIDE SEQUENCE [LARGE SCALE GENOMIC DNA]</scope>
    <source>
        <strain evidence="5">CGMCC 4.7426</strain>
    </source>
</reference>
<feature type="domain" description="Glycosyltransferase subfamily 4-like N-terminal" evidence="3">
    <location>
        <begin position="55"/>
        <end position="166"/>
    </location>
</feature>